<name>A0A7K1UXM7_9NOCA</name>
<dbReference type="Pfam" id="PF14011">
    <property type="entry name" value="ESX-1_EspG"/>
    <property type="match status" value="1"/>
</dbReference>
<reference evidence="5 6" key="1">
    <citation type="submission" date="2019-12" db="EMBL/GenBank/DDBJ databases">
        <title>Nocardia sp. nov. ET3-3 isolated from soil.</title>
        <authorList>
            <person name="Kanchanasin P."/>
            <person name="Tanasupawat S."/>
            <person name="Yuki M."/>
            <person name="Kudo T."/>
        </authorList>
    </citation>
    <scope>NUCLEOTIDE SEQUENCE [LARGE SCALE GENOMIC DNA]</scope>
    <source>
        <strain evidence="5 6">ET3-3</strain>
    </source>
</reference>
<keyword evidence="3" id="KW-0963">Cytoplasm</keyword>
<evidence type="ECO:0000313" key="6">
    <source>
        <dbReference type="Proteomes" id="UP000466794"/>
    </source>
</evidence>
<comment type="similarity">
    <text evidence="2">Belongs to the EspG family.</text>
</comment>
<dbReference type="Proteomes" id="UP000466794">
    <property type="component" value="Unassembled WGS sequence"/>
</dbReference>
<comment type="subcellular location">
    <subcellularLocation>
        <location evidence="1">Cytoplasm</location>
    </subcellularLocation>
</comment>
<protein>
    <recommendedName>
        <fullName evidence="7">ESX secretion-associated protein EspG</fullName>
    </recommendedName>
</protein>
<evidence type="ECO:0008006" key="7">
    <source>
        <dbReference type="Google" id="ProtNLM"/>
    </source>
</evidence>
<keyword evidence="6" id="KW-1185">Reference proteome</keyword>
<dbReference type="RefSeq" id="WP_157388582.1">
    <property type="nucleotide sequence ID" value="NZ_WRPP01000003.1"/>
</dbReference>
<evidence type="ECO:0000313" key="5">
    <source>
        <dbReference type="EMBL" id="MVU78987.1"/>
    </source>
</evidence>
<dbReference type="EMBL" id="WRPP01000003">
    <property type="protein sequence ID" value="MVU78987.1"/>
    <property type="molecule type" value="Genomic_DNA"/>
</dbReference>
<sequence length="263" mass="29479">MKWEFTDLEFQSLCERFNEGRMPRPFHFTSRIVLESDYDREIAETQARLLAELGPSFGTAFEVIARPEVWVGAQAWVDNDFRNPAHRLRLHGARRGRRAFVIRQEPGETLHHSGNITLFECEPEEMPALLVAQLPPREAGWQPAVSIVKGGAPAPDPYESSMGGAFDSFEDSLETRSLAFLSTPAERTGAMRVVSGRSKYGPRGLTVSTLLWRDLPDDGRYLIDLDPETPIAVGVDAHKFAAALAGSIDRILQQMEWRGEDEI</sequence>
<accession>A0A7K1UXM7</accession>
<comment type="caution">
    <text evidence="5">The sequence shown here is derived from an EMBL/GenBank/DDBJ whole genome shotgun (WGS) entry which is preliminary data.</text>
</comment>
<keyword evidence="4" id="KW-0143">Chaperone</keyword>
<gene>
    <name evidence="5" type="ORF">GPX89_17255</name>
</gene>
<evidence type="ECO:0000256" key="2">
    <source>
        <dbReference type="ARBA" id="ARBA00006411"/>
    </source>
</evidence>
<evidence type="ECO:0000256" key="4">
    <source>
        <dbReference type="ARBA" id="ARBA00023186"/>
    </source>
</evidence>
<organism evidence="5 6">
    <name type="scientific">Nocardia terrae</name>
    <dbReference type="NCBI Taxonomy" id="2675851"/>
    <lineage>
        <taxon>Bacteria</taxon>
        <taxon>Bacillati</taxon>
        <taxon>Actinomycetota</taxon>
        <taxon>Actinomycetes</taxon>
        <taxon>Mycobacteriales</taxon>
        <taxon>Nocardiaceae</taxon>
        <taxon>Nocardia</taxon>
    </lineage>
</organism>
<evidence type="ECO:0000256" key="1">
    <source>
        <dbReference type="ARBA" id="ARBA00004496"/>
    </source>
</evidence>
<dbReference type="InterPro" id="IPR025734">
    <property type="entry name" value="EspG"/>
</dbReference>
<proteinExistence type="inferred from homology"/>
<evidence type="ECO:0000256" key="3">
    <source>
        <dbReference type="ARBA" id="ARBA00022490"/>
    </source>
</evidence>
<dbReference type="AlphaFoldDB" id="A0A7K1UXM7"/>